<evidence type="ECO:0000256" key="2">
    <source>
        <dbReference type="ARBA" id="ARBA00022475"/>
    </source>
</evidence>
<keyword evidence="2" id="KW-1003">Cell membrane</keyword>
<feature type="transmembrane region" description="Helical" evidence="8">
    <location>
        <begin position="188"/>
        <end position="213"/>
    </location>
</feature>
<comment type="subcellular location">
    <subcellularLocation>
        <location evidence="1">Cell membrane</location>
        <topology evidence="1">Multi-pass membrane protein</topology>
    </subcellularLocation>
</comment>
<evidence type="ECO:0000256" key="8">
    <source>
        <dbReference type="SAM" id="Phobius"/>
    </source>
</evidence>
<evidence type="ECO:0000256" key="6">
    <source>
        <dbReference type="ARBA" id="ARBA00023136"/>
    </source>
</evidence>
<feature type="transmembrane region" description="Helical" evidence="8">
    <location>
        <begin position="281"/>
        <end position="299"/>
    </location>
</feature>
<keyword evidence="6 8" id="KW-0472">Membrane</keyword>
<evidence type="ECO:0000256" key="1">
    <source>
        <dbReference type="ARBA" id="ARBA00004651"/>
    </source>
</evidence>
<evidence type="ECO:0000256" key="4">
    <source>
        <dbReference type="ARBA" id="ARBA00022692"/>
    </source>
</evidence>
<keyword evidence="3" id="KW-0808">Transferase</keyword>
<organism evidence="9 10">
    <name type="scientific">Corynebacterium suicordis DSM 45110</name>
    <dbReference type="NCBI Taxonomy" id="1121369"/>
    <lineage>
        <taxon>Bacteria</taxon>
        <taxon>Bacillati</taxon>
        <taxon>Actinomycetota</taxon>
        <taxon>Actinomycetes</taxon>
        <taxon>Mycobacteriales</taxon>
        <taxon>Corynebacteriaceae</taxon>
        <taxon>Corynebacterium</taxon>
    </lineage>
</organism>
<sequence>MNAHNPSIETPRPGLATAVSQHPASPARISLILNLVMWPLAIFSFAHKVFLEPHNYHVTDDFTTVWQALERFRAGVPVYSEDYSTVDPHYLYSPGGTLLLSPLTILPGIDLGRIIFIALSGVAIVLALALLTRLFGFSLKNGLFPTLIVAVFLTESVKNTLLFSNINGMLLLALAGFLYLLLRHPGVLGQVGAGLLLGLAITVKPQFAPLLFLPLVQRKLATVATGIVVPVLFNVAAWPLMKAPGDYLDKLVPYLGEVRDYANSSISGVGAYFGLPTSLVMFWQLLFAVLVIVSLVLLMRWRDRDPVMWATTTTGVLLTGVFLLSSLGQMYYSMMLIPMILTVVRYRSVMHNPIAWIGVYLCLSSDDWHSDRFHTAGRAFENLRATAGWSALIVAIATTVVVWTIMEIRRGLPLLGDVKTGGLFGTRAHIGVEREVAHTQELENAHG</sequence>
<evidence type="ECO:0000256" key="3">
    <source>
        <dbReference type="ARBA" id="ARBA00022679"/>
    </source>
</evidence>
<gene>
    <name evidence="9" type="ORF">IRY30_05340</name>
</gene>
<evidence type="ECO:0000256" key="5">
    <source>
        <dbReference type="ARBA" id="ARBA00022989"/>
    </source>
</evidence>
<feature type="transmembrane region" description="Helical" evidence="8">
    <location>
        <begin position="220"/>
        <end position="241"/>
    </location>
</feature>
<name>A0ABR9ZJF5_9CORY</name>
<feature type="transmembrane region" description="Helical" evidence="8">
    <location>
        <begin position="306"/>
        <end position="324"/>
    </location>
</feature>
<feature type="transmembrane region" description="Helical" evidence="8">
    <location>
        <begin position="161"/>
        <end position="182"/>
    </location>
</feature>
<keyword evidence="10" id="KW-1185">Reference proteome</keyword>
<keyword evidence="5 8" id="KW-1133">Transmembrane helix</keyword>
<dbReference type="Pfam" id="PF09594">
    <property type="entry name" value="GT87"/>
    <property type="match status" value="1"/>
</dbReference>
<feature type="transmembrane region" description="Helical" evidence="8">
    <location>
        <begin position="27"/>
        <end position="46"/>
    </location>
</feature>
<dbReference type="Proteomes" id="UP000635902">
    <property type="component" value="Unassembled WGS sequence"/>
</dbReference>
<dbReference type="EMBL" id="JADKMY010000001">
    <property type="protein sequence ID" value="MBF4553507.1"/>
    <property type="molecule type" value="Genomic_DNA"/>
</dbReference>
<dbReference type="InterPro" id="IPR018584">
    <property type="entry name" value="GT87"/>
</dbReference>
<evidence type="ECO:0000313" key="10">
    <source>
        <dbReference type="Proteomes" id="UP000635902"/>
    </source>
</evidence>
<feature type="transmembrane region" description="Helical" evidence="8">
    <location>
        <begin position="111"/>
        <end position="131"/>
    </location>
</feature>
<comment type="similarity">
    <text evidence="7">Belongs to the glycosyltransferase 87 family.</text>
</comment>
<protein>
    <submittedName>
        <fullName evidence="9">DUF2029 domain-containing protein</fullName>
    </submittedName>
</protein>
<keyword evidence="4 8" id="KW-0812">Transmembrane</keyword>
<reference evidence="9 10" key="1">
    <citation type="submission" date="2020-10" db="EMBL/GenBank/DDBJ databases">
        <title>Novel species in genus Corynebacterium.</title>
        <authorList>
            <person name="Zhang G."/>
        </authorList>
    </citation>
    <scope>NUCLEOTIDE SEQUENCE [LARGE SCALE GENOMIC DNA]</scope>
    <source>
        <strain evidence="9 10">DSM 45110</strain>
    </source>
</reference>
<proteinExistence type="inferred from homology"/>
<comment type="caution">
    <text evidence="9">The sequence shown here is derived from an EMBL/GenBank/DDBJ whole genome shotgun (WGS) entry which is preliminary data.</text>
</comment>
<accession>A0ABR9ZJF5</accession>
<evidence type="ECO:0000256" key="7">
    <source>
        <dbReference type="ARBA" id="ARBA00024033"/>
    </source>
</evidence>
<evidence type="ECO:0000313" key="9">
    <source>
        <dbReference type="EMBL" id="MBF4553507.1"/>
    </source>
</evidence>
<feature type="transmembrane region" description="Helical" evidence="8">
    <location>
        <begin position="387"/>
        <end position="406"/>
    </location>
</feature>